<dbReference type="Pfam" id="PF02838">
    <property type="entry name" value="Glyco_hydro_20b"/>
    <property type="match status" value="1"/>
</dbReference>
<dbReference type="GO" id="GO:1901135">
    <property type="term" value="P:carbohydrate derivative metabolic process"/>
    <property type="evidence" value="ECO:0007669"/>
    <property type="project" value="UniProtKB-ARBA"/>
</dbReference>
<evidence type="ECO:0000256" key="2">
    <source>
        <dbReference type="ARBA" id="ARBA00023295"/>
    </source>
</evidence>
<dbReference type="EMBL" id="VCQV01000031">
    <property type="protein sequence ID" value="TWP34104.1"/>
    <property type="molecule type" value="Genomic_DNA"/>
</dbReference>
<dbReference type="InterPro" id="IPR011496">
    <property type="entry name" value="O-GlcNAcase_cat"/>
</dbReference>
<dbReference type="Proteomes" id="UP000320244">
    <property type="component" value="Unassembled WGS sequence"/>
</dbReference>
<dbReference type="InterPro" id="IPR008979">
    <property type="entry name" value="Galactose-bd-like_sf"/>
</dbReference>
<evidence type="ECO:0000259" key="6">
    <source>
        <dbReference type="PROSITE" id="PS52009"/>
    </source>
</evidence>
<dbReference type="Gene3D" id="3.20.20.80">
    <property type="entry name" value="Glycosidases"/>
    <property type="match status" value="1"/>
</dbReference>
<evidence type="ECO:0000259" key="5">
    <source>
        <dbReference type="PROSITE" id="PS50022"/>
    </source>
</evidence>
<dbReference type="GO" id="GO:0015929">
    <property type="term" value="F:hexosaminidase activity"/>
    <property type="evidence" value="ECO:0007669"/>
    <property type="project" value="UniProtKB-ARBA"/>
</dbReference>
<accession>A0A563DWM6</accession>
<dbReference type="InterPro" id="IPR015882">
    <property type="entry name" value="HEX_bac_N"/>
</dbReference>
<dbReference type="InterPro" id="IPR029018">
    <property type="entry name" value="Hex-like_dom2"/>
</dbReference>
<dbReference type="RefSeq" id="WP_146319229.1">
    <property type="nucleotide sequence ID" value="NZ_VCQV01000031.1"/>
</dbReference>
<keyword evidence="1 3" id="KW-0378">Hydrolase</keyword>
<evidence type="ECO:0000256" key="1">
    <source>
        <dbReference type="ARBA" id="ARBA00022801"/>
    </source>
</evidence>
<dbReference type="OrthoDB" id="2479530at2"/>
<dbReference type="Gene3D" id="3.30.379.10">
    <property type="entry name" value="Chitobiase/beta-hexosaminidase domain 2-like"/>
    <property type="match status" value="1"/>
</dbReference>
<proteinExistence type="inferred from homology"/>
<dbReference type="SUPFAM" id="SSF51445">
    <property type="entry name" value="(Trans)glycosidases"/>
    <property type="match status" value="1"/>
</dbReference>
<dbReference type="Pfam" id="PF07555">
    <property type="entry name" value="NAGidase"/>
    <property type="match status" value="1"/>
</dbReference>
<reference evidence="7 8" key="1">
    <citation type="submission" date="2019-05" db="EMBL/GenBank/DDBJ databases">
        <authorList>
            <person name="Lee S.D."/>
        </authorList>
    </citation>
    <scope>NUCLEOTIDE SEQUENCE [LARGE SCALE GENOMIC DNA]</scope>
    <source>
        <strain evidence="7 8">C5-26</strain>
    </source>
</reference>
<gene>
    <name evidence="7" type="ORF">FGL98_18525</name>
</gene>
<organism evidence="7 8">
    <name type="scientific">Leekyejoonella antrihumi</name>
    <dbReference type="NCBI Taxonomy" id="1660198"/>
    <lineage>
        <taxon>Bacteria</taxon>
        <taxon>Bacillati</taxon>
        <taxon>Actinomycetota</taxon>
        <taxon>Actinomycetes</taxon>
        <taxon>Micrococcales</taxon>
        <taxon>Dermacoccaceae</taxon>
        <taxon>Leekyejoonella</taxon>
    </lineage>
</organism>
<keyword evidence="2 3" id="KW-0326">Glycosidase</keyword>
<evidence type="ECO:0000313" key="8">
    <source>
        <dbReference type="Proteomes" id="UP000320244"/>
    </source>
</evidence>
<dbReference type="SUPFAM" id="SSF140657">
    <property type="entry name" value="Hyaluronidase post-catalytic domain-like"/>
    <property type="match status" value="1"/>
</dbReference>
<reference evidence="7 8" key="2">
    <citation type="submission" date="2019-08" db="EMBL/GenBank/DDBJ databases">
        <title>Jejuicoccus antrihumi gen. nov., sp. nov., a new member of the family Dermacoccaceae isolated from a cave.</title>
        <authorList>
            <person name="Schumann P."/>
            <person name="Kim I.S."/>
        </authorList>
    </citation>
    <scope>NUCLEOTIDE SEQUENCE [LARGE SCALE GENOMIC DNA]</scope>
    <source>
        <strain evidence="7 8">C5-26</strain>
    </source>
</reference>
<dbReference type="Pfam" id="PF00754">
    <property type="entry name" value="F5_F8_type_C"/>
    <property type="match status" value="1"/>
</dbReference>
<evidence type="ECO:0000313" key="7">
    <source>
        <dbReference type="EMBL" id="TWP34104.1"/>
    </source>
</evidence>
<feature type="chain" id="PRO_5021988778" evidence="4">
    <location>
        <begin position="30"/>
        <end position="900"/>
    </location>
</feature>
<dbReference type="PROSITE" id="PS52009">
    <property type="entry name" value="GH84"/>
    <property type="match status" value="1"/>
</dbReference>
<name>A0A563DWM6_9MICO</name>
<dbReference type="InterPro" id="IPR000421">
    <property type="entry name" value="FA58C"/>
</dbReference>
<dbReference type="Pfam" id="PF21774">
    <property type="entry name" value="NagJ_C"/>
    <property type="match status" value="1"/>
</dbReference>
<keyword evidence="4" id="KW-0732">Signal</keyword>
<feature type="signal peptide" evidence="4">
    <location>
        <begin position="1"/>
        <end position="29"/>
    </location>
</feature>
<dbReference type="InterPro" id="IPR017853">
    <property type="entry name" value="GH"/>
</dbReference>
<dbReference type="PANTHER" id="PTHR13170">
    <property type="entry name" value="O-GLCNACASE"/>
    <property type="match status" value="1"/>
</dbReference>
<dbReference type="SUPFAM" id="SSF49785">
    <property type="entry name" value="Galactose-binding domain-like"/>
    <property type="match status" value="1"/>
</dbReference>
<comment type="caution">
    <text evidence="7">The sequence shown here is derived from an EMBL/GenBank/DDBJ whole genome shotgun (WGS) entry which is preliminary data.</text>
</comment>
<dbReference type="AlphaFoldDB" id="A0A563DWM6"/>
<feature type="domain" description="GH84" evidence="6">
    <location>
        <begin position="191"/>
        <end position="472"/>
    </location>
</feature>
<dbReference type="PANTHER" id="PTHR13170:SF16">
    <property type="entry name" value="PROTEIN O-GLCNACASE"/>
    <property type="match status" value="1"/>
</dbReference>
<dbReference type="Gene3D" id="2.60.120.260">
    <property type="entry name" value="Galactose-binding domain-like"/>
    <property type="match status" value="1"/>
</dbReference>
<protein>
    <submittedName>
        <fullName evidence="7">Beta-N-acetylhexosaminidase</fullName>
    </submittedName>
</protein>
<dbReference type="PROSITE" id="PS50022">
    <property type="entry name" value="FA58C_3"/>
    <property type="match status" value="1"/>
</dbReference>
<dbReference type="GO" id="GO:0005975">
    <property type="term" value="P:carbohydrate metabolic process"/>
    <property type="evidence" value="ECO:0007669"/>
    <property type="project" value="UniProtKB-ARBA"/>
</dbReference>
<evidence type="ECO:0000256" key="4">
    <source>
        <dbReference type="SAM" id="SignalP"/>
    </source>
</evidence>
<sequence length="900" mass="95476">MFRKACATAAVTVLTAALGTSLTAMPAQATTARHGNHVALPAVYPAPQSMRATGTAVALGDRVAVVAGPGSDHDALVALRSLLSTSGIHHIDQSKTTADLPGGEPVIFLGGPEVTHGSAAALRALHVTDASSLPAEGYVLADGRVNGRPVVILDGHDGTGTFYAVQTLRQLIEHHGGQVPGVLVRDWPATSLRGVIEGFYGQPWSNAQRAAQLQFYGQNKMNTYIYSPKDDPYLRAQWRDPYPADQLAAIKTLVDTAAANHVQFTYALSPGLSICYSSASDEQALVAKLQSLWNIGVRSFSIPFDDISYTHPNCAADTATFGTGPTAAGAEQSSVLNYVQKDFIDTHPGAQPLQTVPTEYYDVTPSAYKATIKKDLNPNILVGWTGVGVAPATITAAQTEQAETVYGHKILIWDNFPVTDYDNHSRLLLGPYIGRQAGIAENAAGVTVNPMPQAEASKITEFTVAAFLWNPHNYQPQQTWQAGLTALAGPDLHAQTALAAFADLNRSSRMDPTQAPELTRLMKAFWSSWNTGNSGGSRQLDTYLNTIQHASATLSQSMDDPHFVAEATPWLDSASEWAEAARDATAMLRATRSRDGAAALNDRAYAMSAMAKAKAHTYTTAVNGTIPVDLGAASVFTDFINAAMAQLEHWLGLPATETAMSSMGTYQTDKPANMIDGNPATYYWSNQPVAPGDYVGVDLGTTVAIDTITITGGDPTSPNDYIHNATLEYSTDGTTWTTVDSYTDTADITATLPAGTKARYVRLVATQGDKQWVKIHAFTVTDAQTTTVTGTPAAAPGSSLAGAADENLDTSYTAATRPATGDAVVATLADPRVLHRVTIIGTGQARVQISTTGQWVTIGRLAHSGFTDLAADDRNTDAIRLLWDAGSATPTITEIIPRSK</sequence>
<dbReference type="SUPFAM" id="SSF55545">
    <property type="entry name" value="beta-N-acetylhexosaminidase-like domain"/>
    <property type="match status" value="1"/>
</dbReference>
<keyword evidence="8" id="KW-1185">Reference proteome</keyword>
<feature type="domain" description="F5/8 type C" evidence="5">
    <location>
        <begin position="645"/>
        <end position="783"/>
    </location>
</feature>
<evidence type="ECO:0000256" key="3">
    <source>
        <dbReference type="PROSITE-ProRule" id="PRU01353"/>
    </source>
</evidence>
<feature type="active site" description="Proton donor" evidence="3">
    <location>
        <position position="306"/>
    </location>
</feature>
<dbReference type="InterPro" id="IPR049019">
    <property type="entry name" value="NagJ-like_helical"/>
</dbReference>
<dbReference type="InterPro" id="IPR051822">
    <property type="entry name" value="Glycosyl_Hydrolase_84"/>
</dbReference>
<dbReference type="Gene3D" id="1.20.58.460">
    <property type="entry name" value="Hyaluronidase post-catalytic domain-like"/>
    <property type="match status" value="1"/>
</dbReference>
<comment type="similarity">
    <text evidence="3">Belongs to the glycosyl hydrolase 84 family.</text>
</comment>